<evidence type="ECO:0000259" key="3">
    <source>
        <dbReference type="Pfam" id="PF19305"/>
    </source>
</evidence>
<dbReference type="Proteomes" id="UP001437460">
    <property type="component" value="Unassembled WGS sequence"/>
</dbReference>
<evidence type="ECO:0000313" key="4">
    <source>
        <dbReference type="EMBL" id="MEQ2562931.1"/>
    </source>
</evidence>
<dbReference type="InterPro" id="IPR042183">
    <property type="entry name" value="MmgE/PrpD_sf_1"/>
</dbReference>
<dbReference type="Pfam" id="PF03972">
    <property type="entry name" value="MmgE_PrpD_N"/>
    <property type="match status" value="1"/>
</dbReference>
<dbReference type="EMBL" id="JBBMFJ010000011">
    <property type="protein sequence ID" value="MEQ2562931.1"/>
    <property type="molecule type" value="Genomic_DNA"/>
</dbReference>
<feature type="domain" description="MmgE/PrpD C-terminal" evidence="3">
    <location>
        <begin position="269"/>
        <end position="436"/>
    </location>
</feature>
<name>A0ABV1HKS0_9FIRM</name>
<comment type="similarity">
    <text evidence="1">Belongs to the PrpD family.</text>
</comment>
<proteinExistence type="inferred from homology"/>
<accession>A0ABV1HKS0</accession>
<evidence type="ECO:0000313" key="5">
    <source>
        <dbReference type="Proteomes" id="UP001437460"/>
    </source>
</evidence>
<protein>
    <submittedName>
        <fullName evidence="4">MmgE/PrpD family protein</fullName>
    </submittedName>
</protein>
<gene>
    <name evidence="4" type="ORF">WMO41_07105</name>
</gene>
<dbReference type="SUPFAM" id="SSF103378">
    <property type="entry name" value="2-methylcitrate dehydratase PrpD"/>
    <property type="match status" value="1"/>
</dbReference>
<dbReference type="PANTHER" id="PTHR16943:SF8">
    <property type="entry name" value="2-METHYLCITRATE DEHYDRATASE"/>
    <property type="match status" value="1"/>
</dbReference>
<dbReference type="Pfam" id="PF19305">
    <property type="entry name" value="MmgE_PrpD_C"/>
    <property type="match status" value="1"/>
</dbReference>
<dbReference type="Gene3D" id="3.30.1330.120">
    <property type="entry name" value="2-methylcitrate dehydratase PrpD"/>
    <property type="match status" value="1"/>
</dbReference>
<reference evidence="4 5" key="1">
    <citation type="submission" date="2024-03" db="EMBL/GenBank/DDBJ databases">
        <title>Human intestinal bacterial collection.</title>
        <authorList>
            <person name="Pauvert C."/>
            <person name="Hitch T.C.A."/>
            <person name="Clavel T."/>
        </authorList>
    </citation>
    <scope>NUCLEOTIDE SEQUENCE [LARGE SCALE GENOMIC DNA]</scope>
    <source>
        <strain evidence="4 5">CLA-AP-H27</strain>
    </source>
</reference>
<dbReference type="PANTHER" id="PTHR16943">
    <property type="entry name" value="2-METHYLCITRATE DEHYDRATASE-RELATED"/>
    <property type="match status" value="1"/>
</dbReference>
<feature type="domain" description="MmgE/PrpD N-terminal" evidence="2">
    <location>
        <begin position="7"/>
        <end position="248"/>
    </location>
</feature>
<dbReference type="RefSeq" id="WP_349229156.1">
    <property type="nucleotide sequence ID" value="NZ_JBBMFJ010000011.1"/>
</dbReference>
<dbReference type="InterPro" id="IPR045336">
    <property type="entry name" value="MmgE_PrpD_N"/>
</dbReference>
<dbReference type="InterPro" id="IPR042188">
    <property type="entry name" value="MmgE/PrpD_sf_2"/>
</dbReference>
<dbReference type="InterPro" id="IPR036148">
    <property type="entry name" value="MmgE/PrpD_sf"/>
</dbReference>
<dbReference type="Gene3D" id="1.10.4100.10">
    <property type="entry name" value="2-methylcitrate dehydratase PrpD"/>
    <property type="match status" value="1"/>
</dbReference>
<dbReference type="InterPro" id="IPR045337">
    <property type="entry name" value="MmgE_PrpD_C"/>
</dbReference>
<dbReference type="InterPro" id="IPR005656">
    <property type="entry name" value="MmgE_PrpD"/>
</dbReference>
<sequence>MTELRVLAKFVHDLNWEAVPADVKETTKNVLIDSVGVGIGACRNEQNVSIINEFTSLCSDHSVSIWGQGKKTSLFQAVFLNALEGHTLEMDDVHTRSKTHIGTVVTPAVWSVAEYEKKTGQELLLAELCGYEVTARIGMALGVSAHRNLGWHATSTAGVIGAAAACAKLLGLTENQIVYAMGMAAQEAGGTWAFLGDGASCKILNPATAACTGAKCAYLAKAGMTGPEHVLTTEDGGMLAAMSNGYDVSKVSADLGKVWEVKFMDNKPYPCCRSTHCTIDGSLYLREHEGVRPENVDHVDVFTYLVGNKQCGMSEGSIHPTKAVEAKFSTPFTVASALLYGRVTLEEFTQEKIDDPKVQELLSRVKVITDDSFTNQYPDHWGCRVVAYMKDGRTCEVTIPDASGSTDNPLTIEQLTAKIKGILLRVMDEKQADQTMEYLHNIESAEELQAV</sequence>
<keyword evidence="5" id="KW-1185">Reference proteome</keyword>
<comment type="caution">
    <text evidence="4">The sequence shown here is derived from an EMBL/GenBank/DDBJ whole genome shotgun (WGS) entry which is preliminary data.</text>
</comment>
<organism evidence="4 5">
    <name type="scientific">Ventrimonas faecis</name>
    <dbReference type="NCBI Taxonomy" id="3133170"/>
    <lineage>
        <taxon>Bacteria</taxon>
        <taxon>Bacillati</taxon>
        <taxon>Bacillota</taxon>
        <taxon>Clostridia</taxon>
        <taxon>Lachnospirales</taxon>
        <taxon>Lachnospiraceae</taxon>
        <taxon>Ventrimonas</taxon>
    </lineage>
</organism>
<evidence type="ECO:0000259" key="2">
    <source>
        <dbReference type="Pfam" id="PF03972"/>
    </source>
</evidence>
<evidence type="ECO:0000256" key="1">
    <source>
        <dbReference type="ARBA" id="ARBA00006174"/>
    </source>
</evidence>